<protein>
    <submittedName>
        <fullName evidence="1">Uncharacterized protein</fullName>
    </submittedName>
</protein>
<dbReference type="PROSITE" id="PS51257">
    <property type="entry name" value="PROKAR_LIPOPROTEIN"/>
    <property type="match status" value="1"/>
</dbReference>
<reference evidence="1" key="1">
    <citation type="submission" date="2017-05" db="UniProtKB">
        <authorList>
            <consortium name="EnsemblMetazoa"/>
        </authorList>
    </citation>
    <scope>IDENTIFICATION</scope>
</reference>
<evidence type="ECO:0000313" key="1">
    <source>
        <dbReference type="EnsemblMetazoa" id="Aqu2.1.23130_001"/>
    </source>
</evidence>
<sequence length="268" mass="31300">MRVLWDLQELTKDELEMTILGHLMSSTSCETVERNRTEYEYRGKKKLLLFIYSIRNGTYRNLRRHFLQNGIKPWVHGNTGRIPCHALSVEGIKDVVAFLENYAEDYAILLPGRIPGVRDYGKAKLLPSSVSRRMVYWQYADCCIKPMTDLCWMCKMNSTAILRNAGCEIEHQSEAIVAAKEHIDLVRQERDYFREVLKRTKDAIKKLDLTIKRPVNQVEVEFHYSFDYAQQVHYPRDPLQPGPIYFLTPRKCGLLGLCCEAFPRQVTY</sequence>
<accession>A0A1X7U5V6</accession>
<organism evidence="1">
    <name type="scientific">Amphimedon queenslandica</name>
    <name type="common">Sponge</name>
    <dbReference type="NCBI Taxonomy" id="400682"/>
    <lineage>
        <taxon>Eukaryota</taxon>
        <taxon>Metazoa</taxon>
        <taxon>Porifera</taxon>
        <taxon>Demospongiae</taxon>
        <taxon>Heteroscleromorpha</taxon>
        <taxon>Haplosclerida</taxon>
        <taxon>Niphatidae</taxon>
        <taxon>Amphimedon</taxon>
    </lineage>
</organism>
<dbReference type="PANTHER" id="PTHR34415">
    <property type="entry name" value="INTEGRASE CATALYTIC DOMAIN-CONTAINING PROTEIN"/>
    <property type="match status" value="1"/>
</dbReference>
<dbReference type="AlphaFoldDB" id="A0A1X7U5V6"/>
<proteinExistence type="predicted"/>
<name>A0A1X7U5V6_AMPQE</name>
<dbReference type="OMA" id="RYTHFFR"/>
<dbReference type="InParanoid" id="A0A1X7U5V6"/>
<dbReference type="EnsemblMetazoa" id="Aqu2.1.23130_001">
    <property type="protein sequence ID" value="Aqu2.1.23130_001"/>
    <property type="gene ID" value="Aqu2.1.23130"/>
</dbReference>
<dbReference type="PANTHER" id="PTHR34415:SF1">
    <property type="entry name" value="INTEGRASE CATALYTIC DOMAIN-CONTAINING PROTEIN"/>
    <property type="match status" value="1"/>
</dbReference>